<gene>
    <name evidence="1" type="primary">93</name>
    <name evidence="1" type="ORF">SEA_METAMORPHOO_93</name>
</gene>
<evidence type="ECO:0000313" key="1">
    <source>
        <dbReference type="EMBL" id="AWY05386.2"/>
    </source>
</evidence>
<evidence type="ECO:0000313" key="2">
    <source>
        <dbReference type="Proteomes" id="UP000251466"/>
    </source>
</evidence>
<protein>
    <submittedName>
        <fullName evidence="1">Uncharacterized protein</fullName>
    </submittedName>
</protein>
<keyword evidence="2" id="KW-1185">Reference proteome</keyword>
<accession>A0A2Z4Q5P9</accession>
<dbReference type="EMBL" id="MH271304">
    <property type="protein sequence ID" value="AWY05386.2"/>
    <property type="molecule type" value="Genomic_DNA"/>
</dbReference>
<dbReference type="Proteomes" id="UP000251466">
    <property type="component" value="Segment"/>
</dbReference>
<sequence>MPFAAFLDFVYYMLTRNGDEQAVEKFRRNLWMPPKGVAPDARSPWSPEAETAAFRAVKAMTTGQGPVLDASGGS</sequence>
<proteinExistence type="predicted"/>
<dbReference type="KEGG" id="vg:54993360"/>
<dbReference type="GeneID" id="54993360"/>
<dbReference type="RefSeq" id="YP_009802804.1">
    <property type="nucleotide sequence ID" value="NC_047988.1"/>
</dbReference>
<reference evidence="1 2" key="1">
    <citation type="submission" date="2018-04" db="EMBL/GenBank/DDBJ databases">
        <authorList>
            <person name="Harrington T."/>
            <person name="Washburn E."/>
            <person name="Bricker J."/>
            <person name="McKinney A."/>
            <person name="Betsko A.J."/>
            <person name="Garlena R.A."/>
            <person name="Russell D.A."/>
            <person name="Pope W.A."/>
            <person name="Jacobs-Sera D."/>
            <person name="Hatfull G.F."/>
        </authorList>
    </citation>
    <scope>NUCLEOTIDE SEQUENCE [LARGE SCALE GENOMIC DNA]</scope>
</reference>
<organism evidence="1 2">
    <name type="scientific">Microbacterium phage Metamorphoo</name>
    <dbReference type="NCBI Taxonomy" id="2201437"/>
    <lineage>
        <taxon>Viruses</taxon>
        <taxon>Duplodnaviria</taxon>
        <taxon>Heunggongvirae</taxon>
        <taxon>Uroviricota</taxon>
        <taxon>Caudoviricetes</taxon>
        <taxon>Hodgkinviridae</taxon>
        <taxon>Metamorphoovirus</taxon>
        <taxon>Metamorphoovirus metamorphoo</taxon>
    </lineage>
</organism>
<name>A0A2Z4Q5P9_9CAUD</name>